<sequence>MVAVDLIASCLDSIRQIGDEITDALVYLDAGTLEAFQFIGAFPLLLELGARAVCSLESTSPLDAAAEWNSSFSHPARKIVVITSRLLSDAHRYIVRCLGNNGTVSHCTVLTAISEIGHSAYVDSPLGPDAFREYETLLIQDHEELLKKSGKLNKDTDNIPYTERDFTSDGDNNVTSAETTQSLASEIRDFINTSTSVESHKQGSTMESCQGLLTFQDILLLIIIGYILAGENFPTSMAGGPFSWEDERSLKDVVVDSILERPSSVKFRFLDGLEKELEAKARSKDADRNKDSSEPTSTTTDDFDDQWDNWDDDDNTDNQKEEAYGDMQLKLEVRDRVDQLFKFLHNLSSMRVRNQVLGEGLAALSRFETDSYSRKCLLYKLILAVLTRYDIPGLEYHSSAVGRLFKSGLGRFGLGQSKPSFGDQSVLIVFVVGGINTMEVREVMKAISESSRPDTK</sequence>
<evidence type="ECO:0000313" key="2">
    <source>
        <dbReference type="Proteomes" id="UP001732700"/>
    </source>
</evidence>
<name>A0ACD5W7N0_AVESA</name>
<reference evidence="1" key="2">
    <citation type="submission" date="2025-09" db="UniProtKB">
        <authorList>
            <consortium name="EnsemblPlants"/>
        </authorList>
    </citation>
    <scope>IDENTIFICATION</scope>
</reference>
<protein>
    <submittedName>
        <fullName evidence="1">Uncharacterized protein</fullName>
    </submittedName>
</protein>
<accession>A0ACD5W7N0</accession>
<dbReference type="Proteomes" id="UP001732700">
    <property type="component" value="Chromosome 4A"/>
</dbReference>
<organism evidence="1 2">
    <name type="scientific">Avena sativa</name>
    <name type="common">Oat</name>
    <dbReference type="NCBI Taxonomy" id="4498"/>
    <lineage>
        <taxon>Eukaryota</taxon>
        <taxon>Viridiplantae</taxon>
        <taxon>Streptophyta</taxon>
        <taxon>Embryophyta</taxon>
        <taxon>Tracheophyta</taxon>
        <taxon>Spermatophyta</taxon>
        <taxon>Magnoliopsida</taxon>
        <taxon>Liliopsida</taxon>
        <taxon>Poales</taxon>
        <taxon>Poaceae</taxon>
        <taxon>BOP clade</taxon>
        <taxon>Pooideae</taxon>
        <taxon>Poodae</taxon>
        <taxon>Poeae</taxon>
        <taxon>Poeae Chloroplast Group 1 (Aveneae type)</taxon>
        <taxon>Aveninae</taxon>
        <taxon>Avena</taxon>
    </lineage>
</organism>
<evidence type="ECO:0000313" key="1">
    <source>
        <dbReference type="EnsemblPlants" id="AVESA.00010b.r2.4AG0590310.1.CDS"/>
    </source>
</evidence>
<keyword evidence="2" id="KW-1185">Reference proteome</keyword>
<proteinExistence type="predicted"/>
<reference evidence="1" key="1">
    <citation type="submission" date="2021-05" db="EMBL/GenBank/DDBJ databases">
        <authorList>
            <person name="Scholz U."/>
            <person name="Mascher M."/>
            <person name="Fiebig A."/>
        </authorList>
    </citation>
    <scope>NUCLEOTIDE SEQUENCE [LARGE SCALE GENOMIC DNA]</scope>
</reference>
<dbReference type="EnsemblPlants" id="AVESA.00010b.r2.4AG0590310.1">
    <property type="protein sequence ID" value="AVESA.00010b.r2.4AG0590310.1.CDS"/>
    <property type="gene ID" value="AVESA.00010b.r2.4AG0590310"/>
</dbReference>